<proteinExistence type="predicted"/>
<reference evidence="2 3" key="1">
    <citation type="submission" date="2016-03" db="EMBL/GenBank/DDBJ databases">
        <authorList>
            <person name="Ploux O."/>
        </authorList>
    </citation>
    <scope>NUCLEOTIDE SEQUENCE [LARGE SCALE GENOMIC DNA]</scope>
    <source>
        <strain evidence="2 3">R-45370</strain>
    </source>
</reference>
<feature type="region of interest" description="Disordered" evidence="1">
    <location>
        <begin position="56"/>
        <end position="121"/>
    </location>
</feature>
<evidence type="ECO:0008006" key="4">
    <source>
        <dbReference type="Google" id="ProtNLM"/>
    </source>
</evidence>
<dbReference type="PROSITE" id="PS51257">
    <property type="entry name" value="PROKAR_LIPOPROTEIN"/>
    <property type="match status" value="1"/>
</dbReference>
<sequence length="266" mass="28751">MTIKCSARLIVGVLLVSGLSACGVIKSWFPDKERDYQFTTEIPELIIPDDLKNKASASLPSRPVEKALPEPDPVTGSRYTAESEDATTESADTNTAEESASDQTPESAPAASTSTASTLQIDQAKNAATRTVGKALTRQKLEVVERNIDKGYFYVKYDPKAEKVSDDSIWDEINFLFGDDPSQEQEYRVTVQSLGAEMSEVTVQNSKGESLSNQTANSLLGLIAEGINIGQQNGDPVKAEETTNEQPAPETNAEQSADEQPASEQQ</sequence>
<dbReference type="STRING" id="980561.A1359_10150"/>
<protein>
    <recommendedName>
        <fullName evidence="4">Outer membrane protein assembly factor BamC</fullName>
    </recommendedName>
</protein>
<evidence type="ECO:0000256" key="1">
    <source>
        <dbReference type="SAM" id="MobiDB-lite"/>
    </source>
</evidence>
<dbReference type="EMBL" id="LUUI01000105">
    <property type="protein sequence ID" value="OAI15061.1"/>
    <property type="molecule type" value="Genomic_DNA"/>
</dbReference>
<dbReference type="Gene3D" id="3.30.310.170">
    <property type="entry name" value="Outer membrane protein assembly factor BamC"/>
    <property type="match status" value="1"/>
</dbReference>
<dbReference type="RefSeq" id="WP_066982801.1">
    <property type="nucleotide sequence ID" value="NZ_LUUI01000105.1"/>
</dbReference>
<name>A0A177NB52_9GAMM</name>
<dbReference type="InterPro" id="IPR010653">
    <property type="entry name" value="NlpB/DapX"/>
</dbReference>
<dbReference type="InterPro" id="IPR042268">
    <property type="entry name" value="BamC_C"/>
</dbReference>
<gene>
    <name evidence="2" type="ORF">A1359_10150</name>
</gene>
<evidence type="ECO:0000313" key="3">
    <source>
        <dbReference type="Proteomes" id="UP000078476"/>
    </source>
</evidence>
<feature type="compositionally biased region" description="Low complexity" evidence="1">
    <location>
        <begin position="104"/>
        <end position="118"/>
    </location>
</feature>
<keyword evidence="3" id="KW-1185">Reference proteome</keyword>
<accession>A0A177NB52</accession>
<dbReference type="AlphaFoldDB" id="A0A177NB52"/>
<dbReference type="Pfam" id="PF06804">
    <property type="entry name" value="Lipoprotein_18"/>
    <property type="match status" value="1"/>
</dbReference>
<comment type="caution">
    <text evidence="2">The sequence shown here is derived from an EMBL/GenBank/DDBJ whole genome shotgun (WGS) entry which is preliminary data.</text>
</comment>
<organism evidence="2 3">
    <name type="scientific">Methylomonas lenta</name>
    <dbReference type="NCBI Taxonomy" id="980561"/>
    <lineage>
        <taxon>Bacteria</taxon>
        <taxon>Pseudomonadati</taxon>
        <taxon>Pseudomonadota</taxon>
        <taxon>Gammaproteobacteria</taxon>
        <taxon>Methylococcales</taxon>
        <taxon>Methylococcaceae</taxon>
        <taxon>Methylomonas</taxon>
    </lineage>
</organism>
<feature type="compositionally biased region" description="Polar residues" evidence="1">
    <location>
        <begin position="88"/>
        <end position="103"/>
    </location>
</feature>
<dbReference type="OrthoDB" id="5567595at2"/>
<evidence type="ECO:0000313" key="2">
    <source>
        <dbReference type="EMBL" id="OAI15061.1"/>
    </source>
</evidence>
<dbReference type="Proteomes" id="UP000078476">
    <property type="component" value="Unassembled WGS sequence"/>
</dbReference>
<feature type="region of interest" description="Disordered" evidence="1">
    <location>
        <begin position="230"/>
        <end position="266"/>
    </location>
</feature>